<organism evidence="2 3">
    <name type="scientific">Alicyclobacillus macrosporangiidus</name>
    <dbReference type="NCBI Taxonomy" id="392015"/>
    <lineage>
        <taxon>Bacteria</taxon>
        <taxon>Bacillati</taxon>
        <taxon>Bacillota</taxon>
        <taxon>Bacilli</taxon>
        <taxon>Bacillales</taxon>
        <taxon>Alicyclobacillaceae</taxon>
        <taxon>Alicyclobacillus</taxon>
    </lineage>
</organism>
<accession>A0A1I7FLZ9</accession>
<evidence type="ECO:0000313" key="2">
    <source>
        <dbReference type="EMBL" id="SFU37201.1"/>
    </source>
</evidence>
<sequence length="109" mass="11290">MSFVSSLVVDFFVAMGIVLGGSLLGGIGASLMHAPPMAVMVNLSEQLKIWAMVSTLGGTMDTLKVIETGVLSRELAPVGRQITFLIAAFVGCEAGAFIVRWLAGEGSSS</sequence>
<feature type="transmembrane region" description="Helical" evidence="1">
    <location>
        <begin position="82"/>
        <end position="103"/>
    </location>
</feature>
<evidence type="ECO:0000313" key="3">
    <source>
        <dbReference type="Proteomes" id="UP000183508"/>
    </source>
</evidence>
<feature type="transmembrane region" description="Helical" evidence="1">
    <location>
        <begin position="7"/>
        <end position="29"/>
    </location>
</feature>
<gene>
    <name evidence="2" type="ORF">SAMN05421543_101334</name>
</gene>
<protein>
    <submittedName>
        <fullName evidence="2">Sporulation protein YtrH</fullName>
    </submittedName>
</protein>
<dbReference type="Proteomes" id="UP000183508">
    <property type="component" value="Unassembled WGS sequence"/>
</dbReference>
<name>A0A1I7FLZ9_9BACL</name>
<reference evidence="3" key="1">
    <citation type="submission" date="2016-10" db="EMBL/GenBank/DDBJ databases">
        <authorList>
            <person name="Varghese N."/>
        </authorList>
    </citation>
    <scope>NUCLEOTIDE SEQUENCE [LARGE SCALE GENOMIC DNA]</scope>
    <source>
        <strain evidence="3">DSM 17980</strain>
    </source>
</reference>
<keyword evidence="1" id="KW-1133">Transmembrane helix</keyword>
<dbReference type="RefSeq" id="WP_074948899.1">
    <property type="nucleotide sequence ID" value="NZ_FPBV01000001.1"/>
</dbReference>
<dbReference type="AlphaFoldDB" id="A0A1I7FLZ9"/>
<dbReference type="Pfam" id="PF14034">
    <property type="entry name" value="Spore_YtrH"/>
    <property type="match status" value="1"/>
</dbReference>
<dbReference type="EMBL" id="FPBV01000001">
    <property type="protein sequence ID" value="SFU37201.1"/>
    <property type="molecule type" value="Genomic_DNA"/>
</dbReference>
<dbReference type="eggNOG" id="ENOG50330BE">
    <property type="taxonomic scope" value="Bacteria"/>
</dbReference>
<evidence type="ECO:0000256" key="1">
    <source>
        <dbReference type="SAM" id="Phobius"/>
    </source>
</evidence>
<keyword evidence="1" id="KW-0812">Transmembrane</keyword>
<keyword evidence="1" id="KW-0472">Membrane</keyword>
<keyword evidence="3" id="KW-1185">Reference proteome</keyword>
<proteinExistence type="predicted"/>
<dbReference type="OrthoDB" id="2381692at2"/>
<dbReference type="InterPro" id="IPR025689">
    <property type="entry name" value="Spore_YtrH"/>
</dbReference>
<dbReference type="STRING" id="392015.SAMN05421543_101334"/>